<dbReference type="InterPro" id="IPR006121">
    <property type="entry name" value="HMA_dom"/>
</dbReference>
<evidence type="ECO:0000256" key="1">
    <source>
        <dbReference type="ARBA" id="ARBA00022723"/>
    </source>
</evidence>
<dbReference type="Pfam" id="PF00403">
    <property type="entry name" value="HMA"/>
    <property type="match status" value="1"/>
</dbReference>
<proteinExistence type="predicted"/>
<keyword evidence="4" id="KW-1185">Reference proteome</keyword>
<evidence type="ECO:0000313" key="4">
    <source>
        <dbReference type="Proteomes" id="UP001546774"/>
    </source>
</evidence>
<dbReference type="EMBL" id="JBBMFS010000004">
    <property type="protein sequence ID" value="MEQ2554548.1"/>
    <property type="molecule type" value="Genomic_DNA"/>
</dbReference>
<reference evidence="3" key="1">
    <citation type="submission" date="2024-03" db="EMBL/GenBank/DDBJ databases">
        <title>Human intestinal bacterial collection.</title>
        <authorList>
            <person name="Pauvert C."/>
            <person name="Hitch T.C.A."/>
            <person name="Clavel T."/>
        </authorList>
    </citation>
    <scope>NUCLEOTIDE SEQUENCE [LARGE SCALE GENOMIC DNA]</scope>
    <source>
        <strain evidence="3">CLA-AA-H89B</strain>
    </source>
</reference>
<dbReference type="CDD" id="cd00371">
    <property type="entry name" value="HMA"/>
    <property type="match status" value="1"/>
</dbReference>
<feature type="domain" description="HMA" evidence="2">
    <location>
        <begin position="52"/>
        <end position="116"/>
    </location>
</feature>
<organism evidence="3 4">
    <name type="scientific">Lachnospira intestinalis</name>
    <dbReference type="NCBI Taxonomy" id="3133158"/>
    <lineage>
        <taxon>Bacteria</taxon>
        <taxon>Bacillati</taxon>
        <taxon>Bacillota</taxon>
        <taxon>Clostridia</taxon>
        <taxon>Lachnospirales</taxon>
        <taxon>Lachnospiraceae</taxon>
        <taxon>Lachnospira</taxon>
    </lineage>
</organism>
<dbReference type="PROSITE" id="PS50846">
    <property type="entry name" value="HMA_2"/>
    <property type="match status" value="1"/>
</dbReference>
<keyword evidence="1" id="KW-0479">Metal-binding</keyword>
<dbReference type="InterPro" id="IPR017969">
    <property type="entry name" value="Heavy-metal-associated_CS"/>
</dbReference>
<sequence>MGTIIIIAVLVVLVLFAFRGSFAHFKGEGGCCGGGGSEPKQKKKKLAGEVIATKIISIEGMHCENCKNTVEKYINQIDGASAQVNLKKNIAVVQLDRPVEDTDLRTAVARAGFTVAGIEQMEA</sequence>
<gene>
    <name evidence="3" type="ORF">WMO37_05865</name>
</gene>
<dbReference type="SUPFAM" id="SSF55008">
    <property type="entry name" value="HMA, heavy metal-associated domain"/>
    <property type="match status" value="1"/>
</dbReference>
<dbReference type="Gene3D" id="3.30.70.100">
    <property type="match status" value="1"/>
</dbReference>
<name>A0ABV1H4D2_9FIRM</name>
<dbReference type="Proteomes" id="UP001546774">
    <property type="component" value="Unassembled WGS sequence"/>
</dbReference>
<dbReference type="PROSITE" id="PS01047">
    <property type="entry name" value="HMA_1"/>
    <property type="match status" value="1"/>
</dbReference>
<evidence type="ECO:0000313" key="3">
    <source>
        <dbReference type="EMBL" id="MEQ2554548.1"/>
    </source>
</evidence>
<protein>
    <submittedName>
        <fullName evidence="3">Heavy metal-associated domain-containing protein</fullName>
    </submittedName>
</protein>
<evidence type="ECO:0000259" key="2">
    <source>
        <dbReference type="PROSITE" id="PS50846"/>
    </source>
</evidence>
<comment type="caution">
    <text evidence="3">The sequence shown here is derived from an EMBL/GenBank/DDBJ whole genome shotgun (WGS) entry which is preliminary data.</text>
</comment>
<dbReference type="InterPro" id="IPR036163">
    <property type="entry name" value="HMA_dom_sf"/>
</dbReference>
<accession>A0ABV1H4D2</accession>